<name>J4G7H4_9APHY</name>
<keyword evidence="11" id="KW-1185">Reference proteome</keyword>
<evidence type="ECO:0000313" key="10">
    <source>
        <dbReference type="EMBL" id="CCM02403.1"/>
    </source>
</evidence>
<sequence>MSSRHDYRRRDGRDERDRDRDRERYSRHRDAPRRSRSRSPARRGGERDRRAPGVFSACVYVSAILHANCARARGPADRRDHGRDDGRHERRRDERDRRDYDRGRDARRESAPLERERDRAREAGMRAGEREPDVRTGERDGRHADGRAVPVASESKQAASRSATGGSEEPASVQPRQDSEAGLESGEEGEAMETVNDDDEAMMAMMGLSGFGTTKGKHVEGNQEGNVQVKKMRTWRQYMNRCAYIQLAN</sequence>
<evidence type="ECO:0000256" key="7">
    <source>
        <dbReference type="ARBA" id="ARBA00023242"/>
    </source>
</evidence>
<dbReference type="STRING" id="599839.J4G7H4"/>
<evidence type="ECO:0000256" key="8">
    <source>
        <dbReference type="SAM" id="MobiDB-lite"/>
    </source>
</evidence>
<reference evidence="10 11" key="1">
    <citation type="journal article" date="2012" name="Appl. Environ. Microbiol.">
        <title>Short-read sequencing for genomic analysis of the brown rot fungus Fibroporia radiculosa.</title>
        <authorList>
            <person name="Tang J.D."/>
            <person name="Perkins A.D."/>
            <person name="Sonstegard T.S."/>
            <person name="Schroeder S.G."/>
            <person name="Burgess S.C."/>
            <person name="Diehl S.V."/>
        </authorList>
    </citation>
    <scope>NUCLEOTIDE SEQUENCE [LARGE SCALE GENOMIC DNA]</scope>
    <source>
        <strain evidence="10 11">TFFH 294</strain>
    </source>
</reference>
<gene>
    <name evidence="10" type="ORF">FIBRA_04501</name>
</gene>
<dbReference type="FunCoup" id="J4G7H4">
    <property type="interactions" value="66"/>
</dbReference>
<feature type="compositionally biased region" description="Basic and acidic residues" evidence="8">
    <location>
        <begin position="74"/>
        <end position="146"/>
    </location>
</feature>
<comment type="subcellular location">
    <subcellularLocation>
        <location evidence="2">Nucleus</location>
    </subcellularLocation>
</comment>
<dbReference type="PANTHER" id="PTHR31077:SF1">
    <property type="entry name" value="U4_U6.U5 SMALL NUCLEAR RIBONUCLEOPROTEIN 27 KDA PROTEIN"/>
    <property type="match status" value="1"/>
</dbReference>
<dbReference type="InParanoid" id="J4G7H4"/>
<evidence type="ECO:0000256" key="6">
    <source>
        <dbReference type="ARBA" id="ARBA00023187"/>
    </source>
</evidence>
<dbReference type="PANTHER" id="PTHR31077">
    <property type="entry name" value="U4/U6.U5 SMALL NUCLEAR RIBONUCLEOPROTEIN 27 KDA PROTEIN"/>
    <property type="match status" value="1"/>
</dbReference>
<dbReference type="HOGENOM" id="CLU_075596_1_0_1"/>
<protein>
    <recommendedName>
        <fullName evidence="9">U4/U6.U5 small nuclear ribonucleoprotein 27kDa protein domain-containing protein</fullName>
    </recommendedName>
</protein>
<evidence type="ECO:0000259" key="9">
    <source>
        <dbReference type="Pfam" id="PF08648"/>
    </source>
</evidence>
<evidence type="ECO:0000256" key="3">
    <source>
        <dbReference type="ARBA" id="ARBA00008218"/>
    </source>
</evidence>
<dbReference type="AlphaFoldDB" id="J4G7H4"/>
<dbReference type="GO" id="GO:0008380">
    <property type="term" value="P:RNA splicing"/>
    <property type="evidence" value="ECO:0007669"/>
    <property type="project" value="UniProtKB-KW"/>
</dbReference>
<dbReference type="Pfam" id="PF08648">
    <property type="entry name" value="SNRNP27"/>
    <property type="match status" value="1"/>
</dbReference>
<proteinExistence type="inferred from homology"/>
<evidence type="ECO:0000256" key="5">
    <source>
        <dbReference type="ARBA" id="ARBA00022664"/>
    </source>
</evidence>
<feature type="region of interest" description="Disordered" evidence="8">
    <location>
        <begin position="69"/>
        <end position="200"/>
    </location>
</feature>
<evidence type="ECO:0000256" key="2">
    <source>
        <dbReference type="ARBA" id="ARBA00004123"/>
    </source>
</evidence>
<dbReference type="GO" id="GO:0071011">
    <property type="term" value="C:precatalytic spliceosome"/>
    <property type="evidence" value="ECO:0007669"/>
    <property type="project" value="TreeGrafter"/>
</dbReference>
<dbReference type="InterPro" id="IPR013957">
    <property type="entry name" value="SNRNP27"/>
</dbReference>
<dbReference type="EMBL" id="HE797078">
    <property type="protein sequence ID" value="CCM02403.1"/>
    <property type="molecule type" value="Genomic_DNA"/>
</dbReference>
<accession>J4G7H4</accession>
<evidence type="ECO:0000313" key="11">
    <source>
        <dbReference type="Proteomes" id="UP000006352"/>
    </source>
</evidence>
<dbReference type="OrthoDB" id="21368at2759"/>
<feature type="compositionally biased region" description="Acidic residues" evidence="8">
    <location>
        <begin position="185"/>
        <end position="200"/>
    </location>
</feature>
<dbReference type="Proteomes" id="UP000006352">
    <property type="component" value="Unassembled WGS sequence"/>
</dbReference>
<feature type="compositionally biased region" description="Basic and acidic residues" evidence="8">
    <location>
        <begin position="1"/>
        <end position="33"/>
    </location>
</feature>
<evidence type="ECO:0000256" key="4">
    <source>
        <dbReference type="ARBA" id="ARBA00011825"/>
    </source>
</evidence>
<comment type="subunit">
    <text evidence="4">Part of a tri-snRNP complex.</text>
</comment>
<dbReference type="GeneID" id="24097314"/>
<dbReference type="GO" id="GO:0006397">
    <property type="term" value="P:mRNA processing"/>
    <property type="evidence" value="ECO:0007669"/>
    <property type="project" value="UniProtKB-KW"/>
</dbReference>
<comment type="similarity">
    <text evidence="3">Belongs to the SNUT3 family.</text>
</comment>
<organism evidence="10 11">
    <name type="scientific">Fibroporia radiculosa</name>
    <dbReference type="NCBI Taxonomy" id="599839"/>
    <lineage>
        <taxon>Eukaryota</taxon>
        <taxon>Fungi</taxon>
        <taxon>Dikarya</taxon>
        <taxon>Basidiomycota</taxon>
        <taxon>Agaricomycotina</taxon>
        <taxon>Agaricomycetes</taxon>
        <taxon>Polyporales</taxon>
        <taxon>Fibroporiaceae</taxon>
        <taxon>Fibroporia</taxon>
    </lineage>
</organism>
<evidence type="ECO:0000256" key="1">
    <source>
        <dbReference type="ARBA" id="ARBA00003632"/>
    </source>
</evidence>
<keyword evidence="7" id="KW-0539">Nucleus</keyword>
<comment type="function">
    <text evidence="1">May play a role in mRNA splicing.</text>
</comment>
<keyword evidence="6" id="KW-0508">mRNA splicing</keyword>
<feature type="domain" description="U4/U6.U5 small nuclear ribonucleoprotein 27kDa protein" evidence="9">
    <location>
        <begin position="197"/>
        <end position="241"/>
    </location>
</feature>
<keyword evidence="5" id="KW-0507">mRNA processing</keyword>
<dbReference type="RefSeq" id="XP_012181686.1">
    <property type="nucleotide sequence ID" value="XM_012326296.1"/>
</dbReference>
<feature type="region of interest" description="Disordered" evidence="8">
    <location>
        <begin position="1"/>
        <end position="54"/>
    </location>
</feature>
<feature type="compositionally biased region" description="Polar residues" evidence="8">
    <location>
        <begin position="154"/>
        <end position="165"/>
    </location>
</feature>